<feature type="compositionally biased region" description="Acidic residues" evidence="1">
    <location>
        <begin position="472"/>
        <end position="483"/>
    </location>
</feature>
<proteinExistence type="predicted"/>
<keyword evidence="3" id="KW-1185">Reference proteome</keyword>
<comment type="caution">
    <text evidence="2">The sequence shown here is derived from an EMBL/GenBank/DDBJ whole genome shotgun (WGS) entry which is preliminary data.</text>
</comment>
<feature type="compositionally biased region" description="Polar residues" evidence="1">
    <location>
        <begin position="216"/>
        <end position="226"/>
    </location>
</feature>
<accession>A0AAD5X3N6</accession>
<organism evidence="2 3">
    <name type="scientific">Rhizophlyctis rosea</name>
    <dbReference type="NCBI Taxonomy" id="64517"/>
    <lineage>
        <taxon>Eukaryota</taxon>
        <taxon>Fungi</taxon>
        <taxon>Fungi incertae sedis</taxon>
        <taxon>Chytridiomycota</taxon>
        <taxon>Chytridiomycota incertae sedis</taxon>
        <taxon>Chytridiomycetes</taxon>
        <taxon>Rhizophlyctidales</taxon>
        <taxon>Rhizophlyctidaceae</taxon>
        <taxon>Rhizophlyctis</taxon>
    </lineage>
</organism>
<evidence type="ECO:0000313" key="2">
    <source>
        <dbReference type="EMBL" id="KAJ3050150.1"/>
    </source>
</evidence>
<feature type="compositionally biased region" description="Polar residues" evidence="1">
    <location>
        <begin position="415"/>
        <end position="439"/>
    </location>
</feature>
<sequence length="553" mass="61353">MNPLAEFDLQLALEYLPLLQARKIPNLHTEFCESLSQIGLDPDTALLKLLDTNPDHSDFIVHCLIRNPPATSSDSFRQISDLMRKLQQKGLLSNSLCVQLFQKVVYRQEGTGYFVFFHIIGLWKRQHLIDEAAAESMVNIVLAGLDAEYSRHAGDVEEDEEIDGGRDLEIEETHIGADGGEKEHLGNGTPSQNLFGVGQNSGDGAHIDQGNALRQPPNSSLQTMGPTTADHLVSRPEKDTSQVTSAVAADGRQSTEKNWMPKKEELLRLGHSSVWTALQTFVKLMNRKKEFNCWVEAEEFADVYCVVGRERRGNFDNKDVRPKLVEWNTKGVHTNQHHGERKGCSLKGPHSICERAVGNGEFEWRLHPRLAPELVQLVDVVLELISRPVKRIGSGSGAESPAKKVKAFGDKIKVRNSQKANSTHLEGSSKQGRGSTLDGSLTDVDADRPAYTPKRPNNLRVLSIRSYKDVDSNDDDDDEDDESSDRLMKVVEEGDSIFKFSIRAEGQSNAPKTLSQAGRAGLFMKRGDDLRAFADKTEEAAEEGLTCLEEGIC</sequence>
<gene>
    <name evidence="2" type="ORF">HK097_008862</name>
</gene>
<feature type="region of interest" description="Disordered" evidence="1">
    <location>
        <begin position="177"/>
        <end position="254"/>
    </location>
</feature>
<protein>
    <submittedName>
        <fullName evidence="2">Uncharacterized protein</fullName>
    </submittedName>
</protein>
<feature type="region of interest" description="Disordered" evidence="1">
    <location>
        <begin position="466"/>
        <end position="485"/>
    </location>
</feature>
<feature type="compositionally biased region" description="Polar residues" evidence="1">
    <location>
        <begin position="188"/>
        <end position="202"/>
    </location>
</feature>
<dbReference type="AlphaFoldDB" id="A0AAD5X3N6"/>
<evidence type="ECO:0000256" key="1">
    <source>
        <dbReference type="SAM" id="MobiDB-lite"/>
    </source>
</evidence>
<dbReference type="EMBL" id="JADGJD010000548">
    <property type="protein sequence ID" value="KAJ3050150.1"/>
    <property type="molecule type" value="Genomic_DNA"/>
</dbReference>
<reference evidence="2" key="1">
    <citation type="submission" date="2020-05" db="EMBL/GenBank/DDBJ databases">
        <title>Phylogenomic resolution of chytrid fungi.</title>
        <authorList>
            <person name="Stajich J.E."/>
            <person name="Amses K."/>
            <person name="Simmons R."/>
            <person name="Seto K."/>
            <person name="Myers J."/>
            <person name="Bonds A."/>
            <person name="Quandt C.A."/>
            <person name="Barry K."/>
            <person name="Liu P."/>
            <person name="Grigoriev I."/>
            <person name="Longcore J.E."/>
            <person name="James T.Y."/>
        </authorList>
    </citation>
    <scope>NUCLEOTIDE SEQUENCE</scope>
    <source>
        <strain evidence="2">JEL0318</strain>
    </source>
</reference>
<dbReference type="Proteomes" id="UP001212841">
    <property type="component" value="Unassembled WGS sequence"/>
</dbReference>
<name>A0AAD5X3N6_9FUNG</name>
<feature type="region of interest" description="Disordered" evidence="1">
    <location>
        <begin position="392"/>
        <end position="456"/>
    </location>
</feature>
<evidence type="ECO:0000313" key="3">
    <source>
        <dbReference type="Proteomes" id="UP001212841"/>
    </source>
</evidence>